<keyword evidence="1" id="KW-0489">Methyltransferase</keyword>
<feature type="transmembrane region" description="Helical" evidence="5">
    <location>
        <begin position="120"/>
        <end position="141"/>
    </location>
</feature>
<feature type="transmembrane region" description="Helical" evidence="5">
    <location>
        <begin position="83"/>
        <end position="105"/>
    </location>
</feature>
<sequence>MRIGGVVPRGTGLVGAGMAVNAAGAYGHLALAGRGLDTTGMAGLSVVWAVAFSVGIGLFFPLEQELTRTVAARVAAGTPTGPLARRGTAVAAGLLAAVLLLLAAAHRPLTRLALDGNSALLWPLAGALTALAATHTLRGLLAGHARFTAYATQLTLDGLLRLTSATALLLTHTHSPTAFTLLLTTSPLLACLPTLPAAFPSLTRPHPPQPTPGPALPRTTPQDAGGRVPGEIGWGMVGLVGGAVLAQGMANAPVLGVKGLAPGDAALVTALLCALTLVRVPQFAVGALQAGLLRELTVRQQRGDRAGVARGVRRSAGGMAALGALCTVPAALAGPWVTQRLLAAPPVLGHLDFAALGLGTTGYLVAYLLGNGTLATGGHRRQALAWGAGAAVTAAALALPGSPAHRVEAAYALGSWTAAALLAARLIRTLRVDTPVKGAPMSDTASPDYTARLLARRLLPTQAPYRWNLRRLRLGRVLDVGCGVGRNLRHCAPGSVGVDHNAHSVAAARARGLTAYTPEEFAATDSAPGSFDSLLCAHVLEHLDAAKAAALLATYLPYVRPGGRAVLITPQEAGFASDATHVRFVGFAELEEEARAAGLQVRRAYSFPLPRAAGRLFRHNEFVLVGAAPETTAAPAATAGRQA</sequence>
<dbReference type="Pfam" id="PF13489">
    <property type="entry name" value="Methyltransf_23"/>
    <property type="match status" value="1"/>
</dbReference>
<dbReference type="PANTHER" id="PTHR43464:SF19">
    <property type="entry name" value="UBIQUINONE BIOSYNTHESIS O-METHYLTRANSFERASE, MITOCHONDRIAL"/>
    <property type="match status" value="1"/>
</dbReference>
<keyword evidence="5" id="KW-0812">Transmembrane</keyword>
<dbReference type="Gene3D" id="3.40.50.150">
    <property type="entry name" value="Vaccinia Virus protein VP39"/>
    <property type="match status" value="1"/>
</dbReference>
<feature type="transmembrane region" description="Helical" evidence="5">
    <location>
        <begin position="314"/>
        <end position="333"/>
    </location>
</feature>
<protein>
    <recommendedName>
        <fullName evidence="8">Methyltransferase domain protein</fullName>
    </recommendedName>
</protein>
<keyword evidence="5" id="KW-1133">Transmembrane helix</keyword>
<evidence type="ECO:0000256" key="1">
    <source>
        <dbReference type="ARBA" id="ARBA00022603"/>
    </source>
</evidence>
<keyword evidence="5" id="KW-0472">Membrane</keyword>
<dbReference type="SUPFAM" id="SSF53335">
    <property type="entry name" value="S-adenosyl-L-methionine-dependent methyltransferases"/>
    <property type="match status" value="1"/>
</dbReference>
<feature type="transmembrane region" description="Helical" evidence="5">
    <location>
        <begin position="353"/>
        <end position="371"/>
    </location>
</feature>
<reference evidence="6" key="1">
    <citation type="submission" date="2021-06" db="EMBL/GenBank/DDBJ databases">
        <authorList>
            <person name="Arsene-Ploetze F."/>
        </authorList>
    </citation>
    <scope>NUCLEOTIDE SEQUENCE</scope>
    <source>
        <strain evidence="6">SBRY1</strain>
    </source>
</reference>
<evidence type="ECO:0000313" key="7">
    <source>
        <dbReference type="Proteomes" id="UP001153328"/>
    </source>
</evidence>
<keyword evidence="7" id="KW-1185">Reference proteome</keyword>
<evidence type="ECO:0008006" key="8">
    <source>
        <dbReference type="Google" id="ProtNLM"/>
    </source>
</evidence>
<feature type="transmembrane region" description="Helical" evidence="5">
    <location>
        <begin position="41"/>
        <end position="62"/>
    </location>
</feature>
<proteinExistence type="predicted"/>
<gene>
    <name evidence="6" type="ORF">SBRY_150026</name>
</gene>
<dbReference type="GO" id="GO:0008168">
    <property type="term" value="F:methyltransferase activity"/>
    <property type="evidence" value="ECO:0007669"/>
    <property type="project" value="UniProtKB-KW"/>
</dbReference>
<keyword evidence="3" id="KW-0949">S-adenosyl-L-methionine</keyword>
<dbReference type="EMBL" id="CAJVAX010000007">
    <property type="protein sequence ID" value="CAG7622844.1"/>
    <property type="molecule type" value="Genomic_DNA"/>
</dbReference>
<name>A0A9W4E8T9_9ACTN</name>
<evidence type="ECO:0000256" key="3">
    <source>
        <dbReference type="ARBA" id="ARBA00022691"/>
    </source>
</evidence>
<feature type="compositionally biased region" description="Pro residues" evidence="4">
    <location>
        <begin position="205"/>
        <end position="215"/>
    </location>
</feature>
<feature type="region of interest" description="Disordered" evidence="4">
    <location>
        <begin position="201"/>
        <end position="225"/>
    </location>
</feature>
<dbReference type="InterPro" id="IPR029063">
    <property type="entry name" value="SAM-dependent_MTases_sf"/>
</dbReference>
<dbReference type="Proteomes" id="UP001153328">
    <property type="component" value="Unassembled WGS sequence"/>
</dbReference>
<evidence type="ECO:0000313" key="6">
    <source>
        <dbReference type="EMBL" id="CAG7622844.1"/>
    </source>
</evidence>
<feature type="transmembrane region" description="Helical" evidence="5">
    <location>
        <begin position="383"/>
        <end position="403"/>
    </location>
</feature>
<comment type="caution">
    <text evidence="6">The sequence shown here is derived from an EMBL/GenBank/DDBJ whole genome shotgun (WGS) entry which is preliminary data.</text>
</comment>
<dbReference type="PANTHER" id="PTHR43464">
    <property type="entry name" value="METHYLTRANSFERASE"/>
    <property type="match status" value="1"/>
</dbReference>
<evidence type="ECO:0000256" key="2">
    <source>
        <dbReference type="ARBA" id="ARBA00022679"/>
    </source>
</evidence>
<organism evidence="6 7">
    <name type="scientific">Actinacidiphila bryophytorum</name>
    <dbReference type="NCBI Taxonomy" id="1436133"/>
    <lineage>
        <taxon>Bacteria</taxon>
        <taxon>Bacillati</taxon>
        <taxon>Actinomycetota</taxon>
        <taxon>Actinomycetes</taxon>
        <taxon>Kitasatosporales</taxon>
        <taxon>Streptomycetaceae</taxon>
        <taxon>Actinacidiphila</taxon>
    </lineage>
</organism>
<evidence type="ECO:0000256" key="4">
    <source>
        <dbReference type="SAM" id="MobiDB-lite"/>
    </source>
</evidence>
<evidence type="ECO:0000256" key="5">
    <source>
        <dbReference type="SAM" id="Phobius"/>
    </source>
</evidence>
<dbReference type="GO" id="GO:0032259">
    <property type="term" value="P:methylation"/>
    <property type="evidence" value="ECO:0007669"/>
    <property type="project" value="UniProtKB-KW"/>
</dbReference>
<accession>A0A9W4E8T9</accession>
<feature type="transmembrane region" description="Helical" evidence="5">
    <location>
        <begin position="12"/>
        <end position="29"/>
    </location>
</feature>
<dbReference type="AlphaFoldDB" id="A0A9W4E8T9"/>
<keyword evidence="2" id="KW-0808">Transferase</keyword>